<name>A0ABY8URL6_TETOB</name>
<dbReference type="EMBL" id="CP126223">
    <property type="protein sequence ID" value="WIA23569.1"/>
    <property type="molecule type" value="Genomic_DNA"/>
</dbReference>
<reference evidence="1 2" key="1">
    <citation type="submission" date="2023-05" db="EMBL/GenBank/DDBJ databases">
        <title>A 100% complete, gapless, phased diploid assembly of the Scenedesmus obliquus UTEX 3031 genome.</title>
        <authorList>
            <person name="Biondi T.C."/>
            <person name="Hanschen E.R."/>
            <person name="Kwon T."/>
            <person name="Eng W."/>
            <person name="Kruse C.P.S."/>
            <person name="Koehler S.I."/>
            <person name="Kunde Y."/>
            <person name="Gleasner C.D."/>
            <person name="You Mak K.T."/>
            <person name="Polle J."/>
            <person name="Hovde B.T."/>
            <person name="Starkenburg S.R."/>
        </authorList>
    </citation>
    <scope>NUCLEOTIDE SEQUENCE [LARGE SCALE GENOMIC DNA]</scope>
    <source>
        <strain evidence="1 2">DOE0152z</strain>
    </source>
</reference>
<keyword evidence="2" id="KW-1185">Reference proteome</keyword>
<evidence type="ECO:0008006" key="3">
    <source>
        <dbReference type="Google" id="ProtNLM"/>
    </source>
</evidence>
<accession>A0ABY8URL6</accession>
<evidence type="ECO:0000313" key="1">
    <source>
        <dbReference type="EMBL" id="WIA23569.1"/>
    </source>
</evidence>
<gene>
    <name evidence="1" type="ORF">OEZ85_000290</name>
</gene>
<proteinExistence type="predicted"/>
<dbReference type="Proteomes" id="UP001244341">
    <property type="component" value="Chromosome 16b"/>
</dbReference>
<sequence length="843" mass="88073">MCKQGTSCVTCGCTHSCSPTGAQLQKPLQMCSDGALAQTCEVLSSVKPGSTCAQAGPCKPGYTCTEYLCSSGCIAKCIPDATTGGGGTGTGGGIVPPIVPPPPWPPADWPYYCLDGSPAQKCDNPVNSNSNDSCDKLGCGSGGSNGVLRPFEKVLCAPFKCGASDAAVCQMTCVRDVSFSVPPPLPAGPMCPDGKTIAEWCSSGATQEAVDSKCWQLGCEKDGVMCGEFNCTSSSSGGGQCAATCVTDAYYVPYKCPSGRAGRKCNPPMDKAPSCDPPCSQPGTFCAPLFCESGCSYTCLKDPWYTPPSYMCPSTGLIVQECKTLANGDAACKAKGCGEGQMCRYLDCGAGCAPQCIQDPNFIAPQPSPFLCPADNSTALQCFSSDGAAACGTTAEGVAPAVVCEDGSLCGEFKCGGDSCKAMCVKDPYYRPYLCPVTDKVAKKCDLPPNEANYNCKEDCAAKGPEFFCAPFECNGVCAPVCMKSPYYEPPTYLCDNAGAIIAKQCTPRQIPIPMMGAPRRRSVTKVTSDVMWPPACDPECTEPGYFCMTASCGASGTCSATCVKDENYVPPPPPPTLCADSYSYATLCKAAINDETCKSLQCAEKGFSCAAADCGDGSGCTTKCVTQAYFFPGAPTTPLVYSCDDGMCVTTKKYKGPVNLGTVKHGRTKGSAALKGERVRKCVKGAAVPPRSCKEDPCNTKKCDLTTQKCVREFCGGCLAACVPKDTCQNNTTRRGCIATANFCMTVKCGYNQTCLPNQCNDCGARCFGPCRAGRYASRTTAQCEKCPQGFACSGFNSPNPDPVPCNNGFYAPGLGNRRCRRCPRGRSTPATPATKGHTECK</sequence>
<protein>
    <recommendedName>
        <fullName evidence="3">TNFR-Cys domain-containing protein</fullName>
    </recommendedName>
</protein>
<organism evidence="1 2">
    <name type="scientific">Tetradesmus obliquus</name>
    <name type="common">Green alga</name>
    <name type="synonym">Acutodesmus obliquus</name>
    <dbReference type="NCBI Taxonomy" id="3088"/>
    <lineage>
        <taxon>Eukaryota</taxon>
        <taxon>Viridiplantae</taxon>
        <taxon>Chlorophyta</taxon>
        <taxon>core chlorophytes</taxon>
        <taxon>Chlorophyceae</taxon>
        <taxon>CS clade</taxon>
        <taxon>Sphaeropleales</taxon>
        <taxon>Scenedesmaceae</taxon>
        <taxon>Tetradesmus</taxon>
    </lineage>
</organism>
<evidence type="ECO:0000313" key="2">
    <source>
        <dbReference type="Proteomes" id="UP001244341"/>
    </source>
</evidence>